<evidence type="ECO:0000256" key="3">
    <source>
        <dbReference type="ARBA" id="ARBA00022801"/>
    </source>
</evidence>
<dbReference type="Gene3D" id="3.30.1120.10">
    <property type="match status" value="1"/>
</dbReference>
<dbReference type="Gene3D" id="3.40.720.10">
    <property type="entry name" value="Alkaline Phosphatase, subunit A"/>
    <property type="match status" value="1"/>
</dbReference>
<dbReference type="InterPro" id="IPR024607">
    <property type="entry name" value="Sulfatase_CS"/>
</dbReference>
<accession>A0ABX8GVA7</accession>
<evidence type="ECO:0000256" key="1">
    <source>
        <dbReference type="ARBA" id="ARBA00008779"/>
    </source>
</evidence>
<evidence type="ECO:0000256" key="2">
    <source>
        <dbReference type="ARBA" id="ARBA00022723"/>
    </source>
</evidence>
<evidence type="ECO:0000256" key="4">
    <source>
        <dbReference type="ARBA" id="ARBA00022837"/>
    </source>
</evidence>
<feature type="domain" description="Sulfatase N-terminal" evidence="5">
    <location>
        <begin position="36"/>
        <end position="373"/>
    </location>
</feature>
<dbReference type="PANTHER" id="PTHR42693:SF53">
    <property type="entry name" value="ENDO-4-O-SULFATASE"/>
    <property type="match status" value="1"/>
</dbReference>
<dbReference type="Pfam" id="PF00884">
    <property type="entry name" value="Sulfatase"/>
    <property type="match status" value="1"/>
</dbReference>
<dbReference type="Proteomes" id="UP000682802">
    <property type="component" value="Chromosome 1"/>
</dbReference>
<gene>
    <name evidence="6" type="ORF">KM029_18385</name>
</gene>
<keyword evidence="2" id="KW-0479">Metal-binding</keyword>
<dbReference type="InterPro" id="IPR000917">
    <property type="entry name" value="Sulfatase_N"/>
</dbReference>
<dbReference type="InterPro" id="IPR050738">
    <property type="entry name" value="Sulfatase"/>
</dbReference>
<name>A0ABX8GVA7_9BACT</name>
<dbReference type="PROSITE" id="PS00149">
    <property type="entry name" value="SULFATASE_2"/>
    <property type="match status" value="1"/>
</dbReference>
<evidence type="ECO:0000313" key="7">
    <source>
        <dbReference type="Proteomes" id="UP000682802"/>
    </source>
</evidence>
<evidence type="ECO:0000313" key="6">
    <source>
        <dbReference type="EMBL" id="QWG07247.1"/>
    </source>
</evidence>
<dbReference type="SUPFAM" id="SSF53649">
    <property type="entry name" value="Alkaline phosphatase-like"/>
    <property type="match status" value="1"/>
</dbReference>
<proteinExistence type="inferred from homology"/>
<dbReference type="InterPro" id="IPR017850">
    <property type="entry name" value="Alkaline_phosphatase_core_sf"/>
</dbReference>
<organism evidence="6 7">
    <name type="scientific">Flammeovirga kamogawensis</name>
    <dbReference type="NCBI Taxonomy" id="373891"/>
    <lineage>
        <taxon>Bacteria</taxon>
        <taxon>Pseudomonadati</taxon>
        <taxon>Bacteroidota</taxon>
        <taxon>Cytophagia</taxon>
        <taxon>Cytophagales</taxon>
        <taxon>Flammeovirgaceae</taxon>
        <taxon>Flammeovirga</taxon>
    </lineage>
</organism>
<keyword evidence="7" id="KW-1185">Reference proteome</keyword>
<protein>
    <submittedName>
        <fullName evidence="6">Sulfatase-like hydrolase/transferase</fullName>
    </submittedName>
</protein>
<reference evidence="6 7" key="1">
    <citation type="submission" date="2021-05" db="EMBL/GenBank/DDBJ databases">
        <title>Comparative genomic studies on the polysaccharide-degrading batcterial strains of the Flammeovirga genus.</title>
        <authorList>
            <person name="Zewei F."/>
            <person name="Zheng Z."/>
            <person name="Yu L."/>
            <person name="Ruyue G."/>
            <person name="Yanhong M."/>
            <person name="Yuanyuan C."/>
            <person name="Jingyan G."/>
            <person name="Wenjun H."/>
        </authorList>
    </citation>
    <scope>NUCLEOTIDE SEQUENCE [LARGE SCALE GENOMIC DNA]</scope>
    <source>
        <strain evidence="6 7">YS10</strain>
    </source>
</reference>
<dbReference type="RefSeq" id="WP_144074646.1">
    <property type="nucleotide sequence ID" value="NZ_CP076128.1"/>
</dbReference>
<dbReference type="PANTHER" id="PTHR42693">
    <property type="entry name" value="ARYLSULFATASE FAMILY MEMBER"/>
    <property type="match status" value="1"/>
</dbReference>
<dbReference type="EMBL" id="CP076128">
    <property type="protein sequence ID" value="QWG07247.1"/>
    <property type="molecule type" value="Genomic_DNA"/>
</dbReference>
<comment type="similarity">
    <text evidence="1">Belongs to the sulfatase family.</text>
</comment>
<sequence>MKNKIFKHYLGALLFLLTTNVYVIGGTPLPTKTERPNILFILMDDLGYADVGFMPNAAKDIHTPNIDKLANQGTIFTSAYVAHPFCGPSRTSILTGRMPHTLGAQFNLAAFSGNGIDATESYISDELQAAGYFTGAIGKWHLGEEEKYHPNSRGFDYFYGFLGGGHEYFSRSWVDSKIYNPSVAKVGDYHYDYNRPMMENTTYVPTDKEQYVTDVLTDAGLKFIENASKKDAPFYLYLSFNAPHTPLQAQEKDIKDLQKTLGDNAAESGSERLTYTAMMYNVDYNIKRVVEKLKSTGQFDNTLIIFLSDNGGKYTKGANNQPLKGKKGDAYEGGFRVPMFMHWPNGNVPKGEINSNNFSALDFYPTLAHLGGVEIPSSKIYDGIDAWDGIVNNKSTRDNKPIFVMRHQRNRNWTGVVQDNYKLHSLGNGNWALYDLCEDIGEKNNIASQHPEIVTSMKEAVYQWTWSWEKHRPEFFDSPSYGFEESWNKSNMPNFEKTFGEVYDRKDYVSIPKKTDL</sequence>
<keyword evidence="4" id="KW-0106">Calcium</keyword>
<evidence type="ECO:0000259" key="5">
    <source>
        <dbReference type="Pfam" id="PF00884"/>
    </source>
</evidence>
<keyword evidence="3" id="KW-0378">Hydrolase</keyword>